<proteinExistence type="predicted"/>
<organism evidence="1 2">
    <name type="scientific">Panicum miliaceum</name>
    <name type="common">Proso millet</name>
    <name type="synonym">Broomcorn millet</name>
    <dbReference type="NCBI Taxonomy" id="4540"/>
    <lineage>
        <taxon>Eukaryota</taxon>
        <taxon>Viridiplantae</taxon>
        <taxon>Streptophyta</taxon>
        <taxon>Embryophyta</taxon>
        <taxon>Tracheophyta</taxon>
        <taxon>Spermatophyta</taxon>
        <taxon>Magnoliopsida</taxon>
        <taxon>Liliopsida</taxon>
        <taxon>Poales</taxon>
        <taxon>Poaceae</taxon>
        <taxon>PACMAD clade</taxon>
        <taxon>Panicoideae</taxon>
        <taxon>Panicodae</taxon>
        <taxon>Paniceae</taxon>
        <taxon>Panicinae</taxon>
        <taxon>Panicum</taxon>
        <taxon>Panicum sect. Panicum</taxon>
    </lineage>
</organism>
<accession>A0A3L6QWK1</accession>
<evidence type="ECO:0000313" key="2">
    <source>
        <dbReference type="Proteomes" id="UP000275267"/>
    </source>
</evidence>
<dbReference type="EMBL" id="PQIB02000011">
    <property type="protein sequence ID" value="RLM87706.1"/>
    <property type="molecule type" value="Genomic_DNA"/>
</dbReference>
<sequence length="204" mass="23858">MLREVQAQQVLEALELGEIETGQGLNQEMGLGRPEDTRWGTHYKTISRIIALYPTIRKVLGRIGKHKSQSERIKAQNCLTVMESFDFVFMAHLLLTIFGYTDELCKALQRRDQDIIDVVELIEMTKFHLQVVREDNEWKIFLKDVASFCVKHQIEVPDMDGFYVPVGRPKRYFVKVSNLHRFHVEMFLSVIDMQLQELNSRSNK</sequence>
<dbReference type="InterPro" id="IPR055298">
    <property type="entry name" value="AtLOH3-like"/>
</dbReference>
<gene>
    <name evidence="1" type="ORF">C2845_PM04G28810</name>
</gene>
<dbReference type="AlphaFoldDB" id="A0A3L6QWK1"/>
<dbReference type="OrthoDB" id="678367at2759"/>
<reference evidence="2" key="1">
    <citation type="journal article" date="2019" name="Nat. Commun.">
        <title>The genome of broomcorn millet.</title>
        <authorList>
            <person name="Zou C."/>
            <person name="Miki D."/>
            <person name="Li D."/>
            <person name="Tang Q."/>
            <person name="Xiao L."/>
            <person name="Rajput S."/>
            <person name="Deng P."/>
            <person name="Jia W."/>
            <person name="Huang R."/>
            <person name="Zhang M."/>
            <person name="Sun Y."/>
            <person name="Hu J."/>
            <person name="Fu X."/>
            <person name="Schnable P.S."/>
            <person name="Li F."/>
            <person name="Zhang H."/>
            <person name="Feng B."/>
            <person name="Zhu X."/>
            <person name="Liu R."/>
            <person name="Schnable J.C."/>
            <person name="Zhu J.-K."/>
            <person name="Zhang H."/>
        </authorList>
    </citation>
    <scope>NUCLEOTIDE SEQUENCE [LARGE SCALE GENOMIC DNA]</scope>
</reference>
<dbReference type="PANTHER" id="PTHR11697">
    <property type="entry name" value="GENERAL TRANSCRIPTION FACTOR 2-RELATED ZINC FINGER PROTEIN"/>
    <property type="match status" value="1"/>
</dbReference>
<protein>
    <submittedName>
        <fullName evidence="1">Uncharacterized protein</fullName>
    </submittedName>
</protein>
<dbReference type="PANTHER" id="PTHR11697:SF230">
    <property type="entry name" value="ZINC FINGER, MYM DOMAIN CONTAINING 1"/>
    <property type="match status" value="1"/>
</dbReference>
<dbReference type="Proteomes" id="UP000275267">
    <property type="component" value="Unassembled WGS sequence"/>
</dbReference>
<evidence type="ECO:0000313" key="1">
    <source>
        <dbReference type="EMBL" id="RLM87706.1"/>
    </source>
</evidence>
<name>A0A3L6QWK1_PANMI</name>
<dbReference type="STRING" id="4540.A0A3L6QWK1"/>
<keyword evidence="2" id="KW-1185">Reference proteome</keyword>
<comment type="caution">
    <text evidence="1">The sequence shown here is derived from an EMBL/GenBank/DDBJ whole genome shotgun (WGS) entry which is preliminary data.</text>
</comment>